<name>A0ABU9VNH5_9BACI</name>
<keyword evidence="1" id="KW-1133">Transmembrane helix</keyword>
<keyword evidence="1" id="KW-0812">Transmembrane</keyword>
<evidence type="ECO:0000313" key="2">
    <source>
        <dbReference type="EMBL" id="MEN0645464.1"/>
    </source>
</evidence>
<evidence type="ECO:0000256" key="1">
    <source>
        <dbReference type="SAM" id="Phobius"/>
    </source>
</evidence>
<dbReference type="EMBL" id="JBCITK010000001">
    <property type="protein sequence ID" value="MEN0645464.1"/>
    <property type="molecule type" value="Genomic_DNA"/>
</dbReference>
<gene>
    <name evidence="2" type="ORF">MKY91_20075</name>
</gene>
<protein>
    <submittedName>
        <fullName evidence="2">Uncharacterized protein</fullName>
    </submittedName>
</protein>
<feature type="transmembrane region" description="Helical" evidence="1">
    <location>
        <begin position="7"/>
        <end position="26"/>
    </location>
</feature>
<reference evidence="2 3" key="1">
    <citation type="submission" date="2024-03" db="EMBL/GenBank/DDBJ databases">
        <title>Bacilli Hybrid Assemblies.</title>
        <authorList>
            <person name="Kovac J."/>
        </authorList>
    </citation>
    <scope>NUCLEOTIDE SEQUENCE [LARGE SCALE GENOMIC DNA]</scope>
    <source>
        <strain evidence="2 3">FSL R7-0666</strain>
    </source>
</reference>
<feature type="transmembrane region" description="Helical" evidence="1">
    <location>
        <begin position="32"/>
        <end position="55"/>
    </location>
</feature>
<dbReference type="Proteomes" id="UP001418796">
    <property type="component" value="Unassembled WGS sequence"/>
</dbReference>
<keyword evidence="3" id="KW-1185">Reference proteome</keyword>
<dbReference type="RefSeq" id="WP_203087569.1">
    <property type="nucleotide sequence ID" value="NZ_JAEUZA010000002.1"/>
</dbReference>
<evidence type="ECO:0000313" key="3">
    <source>
        <dbReference type="Proteomes" id="UP001418796"/>
    </source>
</evidence>
<organism evidence="2 3">
    <name type="scientific">Alkalicoccobacillus gibsonii</name>
    <dbReference type="NCBI Taxonomy" id="79881"/>
    <lineage>
        <taxon>Bacteria</taxon>
        <taxon>Bacillati</taxon>
        <taxon>Bacillota</taxon>
        <taxon>Bacilli</taxon>
        <taxon>Bacillales</taxon>
        <taxon>Bacillaceae</taxon>
        <taxon>Alkalicoccobacillus</taxon>
    </lineage>
</organism>
<comment type="caution">
    <text evidence="2">The sequence shown here is derived from an EMBL/GenBank/DDBJ whole genome shotgun (WGS) entry which is preliminary data.</text>
</comment>
<sequence length="70" mass="8045">MRAFSNKLWAFSVFLLLLAISLYVITANIHSYYLFIGMILVTTLFVLNVVLALVVEMIKWVFKPVGKHAR</sequence>
<proteinExistence type="predicted"/>
<keyword evidence="1" id="KW-0472">Membrane</keyword>
<accession>A0ABU9VNH5</accession>